<dbReference type="GO" id="GO:0019286">
    <property type="term" value="P:glycine betaine biosynthetic process from glycine"/>
    <property type="evidence" value="ECO:0007669"/>
    <property type="project" value="UniProtKB-ARBA"/>
</dbReference>
<dbReference type="EMBL" id="JAAGSC010000043">
    <property type="protein sequence ID" value="NDY96532.1"/>
    <property type="molecule type" value="Genomic_DNA"/>
</dbReference>
<sequence>MSNRTDSNAAQIARDYYNSNDADLFYREVWGGEDIHVGLYESVREPIAAASRRTVERMAQLAGSLTPESRVIDLGAGYGGAMRYIARSFGSRCVALNLSEVENERTREMNRAAGLNGRIDVVEGDFASLDFPDASFDLVWSQEAILHTDARDRVCAEAARVLKPGGRFIFTDPMQADDASSSALQAIYDRLHLTSLASPAFYRATLSAAGMREIAFEEQPEQLSRHYARVREVLVEKADSLCETGMSDDYIQRMKSGLSHWVEGGRNGVLTWGIFVFERT</sequence>
<dbReference type="AlphaFoldDB" id="A0A845V1Q0"/>
<evidence type="ECO:0000256" key="1">
    <source>
        <dbReference type="ARBA" id="ARBA00022603"/>
    </source>
</evidence>
<dbReference type="SUPFAM" id="SSF53335">
    <property type="entry name" value="S-adenosyl-L-methionine-dependent methyltransferases"/>
    <property type="match status" value="1"/>
</dbReference>
<evidence type="ECO:0000256" key="4">
    <source>
        <dbReference type="ARBA" id="ARBA00060542"/>
    </source>
</evidence>
<evidence type="ECO:0000259" key="5">
    <source>
        <dbReference type="Pfam" id="PF08241"/>
    </source>
</evidence>
<reference evidence="6 7" key="1">
    <citation type="submission" date="2020-02" db="EMBL/GenBank/DDBJ databases">
        <authorList>
            <person name="Zhang X.-Y."/>
        </authorList>
    </citation>
    <scope>NUCLEOTIDE SEQUENCE [LARGE SCALE GENOMIC DNA]</scope>
    <source>
        <strain evidence="6 7">C33</strain>
    </source>
</reference>
<dbReference type="RefSeq" id="WP_164211924.1">
    <property type="nucleotide sequence ID" value="NZ_JAAGSC010000043.1"/>
</dbReference>
<protein>
    <submittedName>
        <fullName evidence="6">Methyltransferase domain-containing protein</fullName>
    </submittedName>
</protein>
<dbReference type="InterPro" id="IPR013216">
    <property type="entry name" value="Methyltransf_11"/>
</dbReference>
<dbReference type="InterPro" id="IPR050447">
    <property type="entry name" value="Erg6_SMT_methyltransf"/>
</dbReference>
<dbReference type="Gene3D" id="3.40.50.150">
    <property type="entry name" value="Vaccinia Virus protein VP39"/>
    <property type="match status" value="1"/>
</dbReference>
<accession>A0A845V1Q0</accession>
<dbReference type="PANTHER" id="PTHR44068">
    <property type="entry name" value="ZGC:194242"/>
    <property type="match status" value="1"/>
</dbReference>
<dbReference type="GO" id="GO:0052729">
    <property type="term" value="F:dimethylglycine N-methyltransferase activity"/>
    <property type="evidence" value="ECO:0007669"/>
    <property type="project" value="UniProtKB-ARBA"/>
</dbReference>
<evidence type="ECO:0000313" key="7">
    <source>
        <dbReference type="Proteomes" id="UP000484885"/>
    </source>
</evidence>
<dbReference type="CDD" id="cd02440">
    <property type="entry name" value="AdoMet_MTases"/>
    <property type="match status" value="1"/>
</dbReference>
<evidence type="ECO:0000256" key="2">
    <source>
        <dbReference type="ARBA" id="ARBA00022679"/>
    </source>
</evidence>
<evidence type="ECO:0000256" key="3">
    <source>
        <dbReference type="ARBA" id="ARBA00022691"/>
    </source>
</evidence>
<dbReference type="InterPro" id="IPR029063">
    <property type="entry name" value="SAM-dependent_MTases_sf"/>
</dbReference>
<keyword evidence="3" id="KW-0949">S-adenosyl-L-methionine</keyword>
<dbReference type="GO" id="GO:0032259">
    <property type="term" value="P:methylation"/>
    <property type="evidence" value="ECO:0007669"/>
    <property type="project" value="UniProtKB-KW"/>
</dbReference>
<keyword evidence="1 6" id="KW-0489">Methyltransferase</keyword>
<organism evidence="6 7">
    <name type="scientific">Wenzhouxiangella limi</name>
    <dbReference type="NCBI Taxonomy" id="2707351"/>
    <lineage>
        <taxon>Bacteria</taxon>
        <taxon>Pseudomonadati</taxon>
        <taxon>Pseudomonadota</taxon>
        <taxon>Gammaproteobacteria</taxon>
        <taxon>Chromatiales</taxon>
        <taxon>Wenzhouxiangellaceae</taxon>
        <taxon>Wenzhouxiangella</taxon>
    </lineage>
</organism>
<comment type="caution">
    <text evidence="6">The sequence shown here is derived from an EMBL/GenBank/DDBJ whole genome shotgun (WGS) entry which is preliminary data.</text>
</comment>
<comment type="pathway">
    <text evidence="4">Amine and polyamine biosynthesis; betaine biosynthesis via glycine pathway; betaine from glycine: step 3/3.</text>
</comment>
<keyword evidence="2 6" id="KW-0808">Transferase</keyword>
<dbReference type="FunFam" id="3.40.50.150:FF:000461">
    <property type="entry name" value="Sarcosine/dimethylglycine N-methyltransferase"/>
    <property type="match status" value="1"/>
</dbReference>
<feature type="domain" description="Methyltransferase type 11" evidence="5">
    <location>
        <begin position="73"/>
        <end position="170"/>
    </location>
</feature>
<dbReference type="PANTHER" id="PTHR44068:SF11">
    <property type="entry name" value="GERANYL DIPHOSPHATE 2-C-METHYLTRANSFERASE"/>
    <property type="match status" value="1"/>
</dbReference>
<evidence type="ECO:0000313" key="6">
    <source>
        <dbReference type="EMBL" id="NDY96532.1"/>
    </source>
</evidence>
<dbReference type="Proteomes" id="UP000484885">
    <property type="component" value="Unassembled WGS sequence"/>
</dbReference>
<gene>
    <name evidence="6" type="ORF">G3I74_12395</name>
</gene>
<name>A0A845V1Q0_9GAMM</name>
<keyword evidence="7" id="KW-1185">Reference proteome</keyword>
<proteinExistence type="predicted"/>
<dbReference type="Pfam" id="PF08241">
    <property type="entry name" value="Methyltransf_11"/>
    <property type="match status" value="1"/>
</dbReference>